<name>A0A445B7H9_ARAHY</name>
<protein>
    <submittedName>
        <fullName evidence="2">Uncharacterized protein</fullName>
    </submittedName>
</protein>
<keyword evidence="3" id="KW-1185">Reference proteome</keyword>
<sequence>MEQEGKEATHTHQEQPRRAIVGAKKQEVMVEMEELKAKRKGTCSLSHEDANLESINELQSPPRIRTRGRPKNRLGSKLDKQIANALKKKKTKDLNELNLFDAASVVHPNFSQYQGRVMNYQFRKPVAVDSFLGV</sequence>
<evidence type="ECO:0000313" key="3">
    <source>
        <dbReference type="Proteomes" id="UP000289738"/>
    </source>
</evidence>
<dbReference type="EMBL" id="SDMP01000010">
    <property type="protein sequence ID" value="RYR34627.1"/>
    <property type="molecule type" value="Genomic_DNA"/>
</dbReference>
<dbReference type="AlphaFoldDB" id="A0A445B7H9"/>
<feature type="region of interest" description="Disordered" evidence="1">
    <location>
        <begin position="52"/>
        <end position="75"/>
    </location>
</feature>
<reference evidence="2 3" key="1">
    <citation type="submission" date="2019-01" db="EMBL/GenBank/DDBJ databases">
        <title>Sequencing of cultivated peanut Arachis hypogaea provides insights into genome evolution and oil improvement.</title>
        <authorList>
            <person name="Chen X."/>
        </authorList>
    </citation>
    <scope>NUCLEOTIDE SEQUENCE [LARGE SCALE GENOMIC DNA]</scope>
    <source>
        <strain evidence="3">cv. Fuhuasheng</strain>
        <tissue evidence="2">Leaves</tissue>
    </source>
</reference>
<comment type="caution">
    <text evidence="2">The sequence shown here is derived from an EMBL/GenBank/DDBJ whole genome shotgun (WGS) entry which is preliminary data.</text>
</comment>
<organism evidence="2 3">
    <name type="scientific">Arachis hypogaea</name>
    <name type="common">Peanut</name>
    <dbReference type="NCBI Taxonomy" id="3818"/>
    <lineage>
        <taxon>Eukaryota</taxon>
        <taxon>Viridiplantae</taxon>
        <taxon>Streptophyta</taxon>
        <taxon>Embryophyta</taxon>
        <taxon>Tracheophyta</taxon>
        <taxon>Spermatophyta</taxon>
        <taxon>Magnoliopsida</taxon>
        <taxon>eudicotyledons</taxon>
        <taxon>Gunneridae</taxon>
        <taxon>Pentapetalae</taxon>
        <taxon>rosids</taxon>
        <taxon>fabids</taxon>
        <taxon>Fabales</taxon>
        <taxon>Fabaceae</taxon>
        <taxon>Papilionoideae</taxon>
        <taxon>50 kb inversion clade</taxon>
        <taxon>dalbergioids sensu lato</taxon>
        <taxon>Dalbergieae</taxon>
        <taxon>Pterocarpus clade</taxon>
        <taxon>Arachis</taxon>
    </lineage>
</organism>
<proteinExistence type="predicted"/>
<feature type="compositionally biased region" description="Basic residues" evidence="1">
    <location>
        <begin position="64"/>
        <end position="74"/>
    </location>
</feature>
<dbReference type="Proteomes" id="UP000289738">
    <property type="component" value="Chromosome A10"/>
</dbReference>
<feature type="region of interest" description="Disordered" evidence="1">
    <location>
        <begin position="1"/>
        <end position="24"/>
    </location>
</feature>
<gene>
    <name evidence="2" type="ORF">Ahy_A10g049592</name>
</gene>
<evidence type="ECO:0000256" key="1">
    <source>
        <dbReference type="SAM" id="MobiDB-lite"/>
    </source>
</evidence>
<feature type="compositionally biased region" description="Basic and acidic residues" evidence="1">
    <location>
        <begin position="1"/>
        <end position="17"/>
    </location>
</feature>
<accession>A0A445B7H9</accession>
<evidence type="ECO:0000313" key="2">
    <source>
        <dbReference type="EMBL" id="RYR34627.1"/>
    </source>
</evidence>